<dbReference type="RefSeq" id="WP_189894969.1">
    <property type="nucleotide sequence ID" value="NZ_BMVN01000090.1"/>
</dbReference>
<evidence type="ECO:0000256" key="1">
    <source>
        <dbReference type="SAM" id="MobiDB-lite"/>
    </source>
</evidence>
<evidence type="ECO:0000313" key="3">
    <source>
        <dbReference type="Proteomes" id="UP000653644"/>
    </source>
</evidence>
<protein>
    <submittedName>
        <fullName evidence="2">Uncharacterized protein</fullName>
    </submittedName>
</protein>
<name>A0ABQ3DAT8_9ACTN</name>
<feature type="region of interest" description="Disordered" evidence="1">
    <location>
        <begin position="1"/>
        <end position="52"/>
    </location>
</feature>
<proteinExistence type="predicted"/>
<keyword evidence="3" id="KW-1185">Reference proteome</keyword>
<reference evidence="3" key="1">
    <citation type="journal article" date="2019" name="Int. J. Syst. Evol. Microbiol.">
        <title>The Global Catalogue of Microorganisms (GCM) 10K type strain sequencing project: providing services to taxonomists for standard genome sequencing and annotation.</title>
        <authorList>
            <consortium name="The Broad Institute Genomics Platform"/>
            <consortium name="The Broad Institute Genome Sequencing Center for Infectious Disease"/>
            <person name="Wu L."/>
            <person name="Ma J."/>
        </authorList>
    </citation>
    <scope>NUCLEOTIDE SEQUENCE [LARGE SCALE GENOMIC DNA]</scope>
    <source>
        <strain evidence="3">JCM 4733</strain>
    </source>
</reference>
<comment type="caution">
    <text evidence="2">The sequence shown here is derived from an EMBL/GenBank/DDBJ whole genome shotgun (WGS) entry which is preliminary data.</text>
</comment>
<organism evidence="2 3">
    <name type="scientific">Streptomyces canarius</name>
    <dbReference type="NCBI Taxonomy" id="285453"/>
    <lineage>
        <taxon>Bacteria</taxon>
        <taxon>Bacillati</taxon>
        <taxon>Actinomycetota</taxon>
        <taxon>Actinomycetes</taxon>
        <taxon>Kitasatosporales</taxon>
        <taxon>Streptomycetaceae</taxon>
        <taxon>Streptomyces</taxon>
    </lineage>
</organism>
<dbReference type="EMBL" id="BMVN01000090">
    <property type="protein sequence ID" value="GHA73355.1"/>
    <property type="molecule type" value="Genomic_DNA"/>
</dbReference>
<dbReference type="Proteomes" id="UP000653644">
    <property type="component" value="Unassembled WGS sequence"/>
</dbReference>
<evidence type="ECO:0000313" key="2">
    <source>
        <dbReference type="EMBL" id="GHA73355.1"/>
    </source>
</evidence>
<gene>
    <name evidence="2" type="ORF">GCM10010345_90150</name>
</gene>
<sequence>MERTDSADEPSRLRRVRLPGTVAPPSSAVPRRPRDEETQEASGQDAAGQVVE</sequence>
<feature type="compositionally biased region" description="Basic and acidic residues" evidence="1">
    <location>
        <begin position="1"/>
        <end position="12"/>
    </location>
</feature>
<accession>A0ABQ3DAT8</accession>